<reference evidence="2 3" key="1">
    <citation type="journal article" date="2012" name="J. Virol.">
        <title>Genome Sequence of a New Streptomyces coelicolor Generalized Transducing Bacteriophage, CAM.</title>
        <authorList>
            <person name="Monson R."/>
            <person name="Salmond G.P."/>
        </authorList>
    </citation>
    <scope>NUCLEOTIDE SEQUENCE [LARGE SCALE GENOMIC DNA]</scope>
</reference>
<dbReference type="RefSeq" id="YP_009592148.1">
    <property type="nucleotide sequence ID" value="NC_041856.1"/>
</dbReference>
<evidence type="ECO:0000313" key="3">
    <source>
        <dbReference type="Proteomes" id="UP000009206"/>
    </source>
</evidence>
<dbReference type="EMBL" id="JX889246">
    <property type="protein sequence ID" value="AFV51389.1"/>
    <property type="molecule type" value="Genomic_DNA"/>
</dbReference>
<proteinExistence type="predicted"/>
<feature type="region of interest" description="Disordered" evidence="1">
    <location>
        <begin position="1"/>
        <end position="29"/>
    </location>
</feature>
<dbReference type="GeneID" id="40067618"/>
<accession>K4NX77</accession>
<sequence length="50" mass="5966">MIQMVPKFRDNRESTRDDRRKGKALAQERKFARSVKYAAPEQFSTESKEF</sequence>
<dbReference type="Proteomes" id="UP000009206">
    <property type="component" value="Segment"/>
</dbReference>
<protein>
    <submittedName>
        <fullName evidence="2">Uncharacterized protein</fullName>
    </submittedName>
</protein>
<evidence type="ECO:0000256" key="1">
    <source>
        <dbReference type="SAM" id="MobiDB-lite"/>
    </source>
</evidence>
<feature type="compositionally biased region" description="Basic and acidic residues" evidence="1">
    <location>
        <begin position="7"/>
        <end position="29"/>
    </location>
</feature>
<keyword evidence="3" id="KW-1185">Reference proteome</keyword>
<dbReference type="OrthoDB" id="37813at10239"/>
<organism evidence="2 3">
    <name type="scientific">Streptomyces phage phiCAM</name>
    <dbReference type="NCBI Taxonomy" id="1239386"/>
    <lineage>
        <taxon>Viruses</taxon>
        <taxon>Duplodnaviria</taxon>
        <taxon>Heunggongvirae</taxon>
        <taxon>Uroviricota</taxon>
        <taxon>Caudoviricetes</taxon>
        <taxon>Arquatrovirinae</taxon>
        <taxon>Camvirus</taxon>
        <taxon>Camvirus CAM</taxon>
    </lineage>
</organism>
<name>K4NX77_9CAUD</name>
<dbReference type="KEGG" id="vg:40067618"/>
<evidence type="ECO:0000313" key="2">
    <source>
        <dbReference type="EMBL" id="AFV51389.1"/>
    </source>
</evidence>